<evidence type="ECO:0000313" key="3">
    <source>
        <dbReference type="Proteomes" id="UP001601058"/>
    </source>
</evidence>
<keyword evidence="3" id="KW-1185">Reference proteome</keyword>
<gene>
    <name evidence="2" type="ORF">ACFYKT_18980</name>
</gene>
<dbReference type="EMBL" id="JBIACJ010000014">
    <property type="protein sequence ID" value="MFE8698394.1"/>
    <property type="molecule type" value="Genomic_DNA"/>
</dbReference>
<dbReference type="RefSeq" id="WP_389222744.1">
    <property type="nucleotide sequence ID" value="NZ_JBIACJ010000014.1"/>
</dbReference>
<accession>A0ABW6K3Q8</accession>
<dbReference type="InterPro" id="IPR012454">
    <property type="entry name" value="DUF1659"/>
</dbReference>
<sequence length="70" mass="7438">MAMEALVKKSLILTVEEGLNDKGEPITKRYTYSNIKGNATPDKLVEAAVALAGLCNGPANFSTVITNELV</sequence>
<name>A0ABW6K3Q8_9BACI</name>
<proteinExistence type="predicted"/>
<dbReference type="Pfam" id="PF07872">
    <property type="entry name" value="DUF1659"/>
    <property type="match status" value="1"/>
</dbReference>
<feature type="domain" description="DUF1659" evidence="1">
    <location>
        <begin position="4"/>
        <end position="60"/>
    </location>
</feature>
<organism evidence="2 3">
    <name type="scientific">Cytobacillus mangrovibacter</name>
    <dbReference type="NCBI Taxonomy" id="3299024"/>
    <lineage>
        <taxon>Bacteria</taxon>
        <taxon>Bacillati</taxon>
        <taxon>Bacillota</taxon>
        <taxon>Bacilli</taxon>
        <taxon>Bacillales</taxon>
        <taxon>Bacillaceae</taxon>
        <taxon>Cytobacillus</taxon>
    </lineage>
</organism>
<reference evidence="2 3" key="1">
    <citation type="submission" date="2024-08" db="EMBL/GenBank/DDBJ databases">
        <title>Two novel Cytobacillus novel species.</title>
        <authorList>
            <person name="Liu G."/>
        </authorList>
    </citation>
    <scope>NUCLEOTIDE SEQUENCE [LARGE SCALE GENOMIC DNA]</scope>
    <source>
        <strain evidence="2 3">FJAT-53684</strain>
    </source>
</reference>
<evidence type="ECO:0000313" key="2">
    <source>
        <dbReference type="EMBL" id="MFE8698394.1"/>
    </source>
</evidence>
<protein>
    <submittedName>
        <fullName evidence="2">DUF1659 domain-containing protein</fullName>
    </submittedName>
</protein>
<comment type="caution">
    <text evidence="2">The sequence shown here is derived from an EMBL/GenBank/DDBJ whole genome shotgun (WGS) entry which is preliminary data.</text>
</comment>
<evidence type="ECO:0000259" key="1">
    <source>
        <dbReference type="Pfam" id="PF07872"/>
    </source>
</evidence>
<dbReference type="Proteomes" id="UP001601058">
    <property type="component" value="Unassembled WGS sequence"/>
</dbReference>